<dbReference type="SUPFAM" id="SSF52540">
    <property type="entry name" value="P-loop containing nucleoside triphosphate hydrolases"/>
    <property type="match status" value="1"/>
</dbReference>
<protein>
    <submittedName>
        <fullName evidence="4">Formate hydrogenlyase transcriptional activator</fullName>
    </submittedName>
</protein>
<proteinExistence type="predicted"/>
<dbReference type="PANTHER" id="PTHR32071">
    <property type="entry name" value="TRANSCRIPTIONAL REGULATORY PROTEIN"/>
    <property type="match status" value="1"/>
</dbReference>
<dbReference type="PROSITE" id="PS50045">
    <property type="entry name" value="SIGMA54_INTERACT_4"/>
    <property type="match status" value="1"/>
</dbReference>
<dbReference type="PANTHER" id="PTHR32071:SF123">
    <property type="entry name" value="DNA-BINDING TRANSCRIPTIONAL ACTIVATOR HYFR-RELATED"/>
    <property type="match status" value="1"/>
</dbReference>
<keyword evidence="4" id="KW-0456">Lyase</keyword>
<dbReference type="Pfam" id="PF00158">
    <property type="entry name" value="Sigma54_activat"/>
    <property type="match status" value="1"/>
</dbReference>
<sequence length="81" mass="9074">MGLLPVPALSALVVLKLADKSSLFLDEVGDMPLELQPKLLRVLQEQEFERLGSNKIIQTDVRLIAATNRDLKKNGRRPRVP</sequence>
<dbReference type="Proteomes" id="UP000254716">
    <property type="component" value="Unassembled WGS sequence"/>
</dbReference>
<dbReference type="GO" id="GO:0005524">
    <property type="term" value="F:ATP binding"/>
    <property type="evidence" value="ECO:0007669"/>
    <property type="project" value="UniProtKB-KW"/>
</dbReference>
<dbReference type="InterPro" id="IPR027417">
    <property type="entry name" value="P-loop_NTPase"/>
</dbReference>
<name>A0A376W7Y6_ECOLX</name>
<keyword evidence="1" id="KW-0547">Nucleotide-binding</keyword>
<evidence type="ECO:0000259" key="3">
    <source>
        <dbReference type="PROSITE" id="PS50045"/>
    </source>
</evidence>
<gene>
    <name evidence="4" type="primary">fhlA_2</name>
    <name evidence="4" type="ORF">NCTC9081_05792</name>
</gene>
<dbReference type="GO" id="GO:0006355">
    <property type="term" value="P:regulation of DNA-templated transcription"/>
    <property type="evidence" value="ECO:0007669"/>
    <property type="project" value="InterPro"/>
</dbReference>
<dbReference type="GO" id="GO:0016829">
    <property type="term" value="F:lyase activity"/>
    <property type="evidence" value="ECO:0007669"/>
    <property type="project" value="UniProtKB-KW"/>
</dbReference>
<keyword evidence="2" id="KW-0067">ATP-binding</keyword>
<evidence type="ECO:0000256" key="2">
    <source>
        <dbReference type="ARBA" id="ARBA00022840"/>
    </source>
</evidence>
<evidence type="ECO:0000313" key="4">
    <source>
        <dbReference type="EMBL" id="STJ20222.1"/>
    </source>
</evidence>
<reference evidence="4 5" key="1">
    <citation type="submission" date="2018-06" db="EMBL/GenBank/DDBJ databases">
        <authorList>
            <consortium name="Pathogen Informatics"/>
            <person name="Doyle S."/>
        </authorList>
    </citation>
    <scope>NUCLEOTIDE SEQUENCE [LARGE SCALE GENOMIC DNA]</scope>
    <source>
        <strain evidence="4 5">NCTC9081</strain>
    </source>
</reference>
<evidence type="ECO:0000256" key="1">
    <source>
        <dbReference type="ARBA" id="ARBA00022741"/>
    </source>
</evidence>
<evidence type="ECO:0000313" key="5">
    <source>
        <dbReference type="Proteomes" id="UP000254716"/>
    </source>
</evidence>
<dbReference type="InterPro" id="IPR002078">
    <property type="entry name" value="Sigma_54_int"/>
</dbReference>
<accession>A0A376W7Y6</accession>
<dbReference type="Gene3D" id="3.40.50.300">
    <property type="entry name" value="P-loop containing nucleotide triphosphate hydrolases"/>
    <property type="match status" value="1"/>
</dbReference>
<dbReference type="AlphaFoldDB" id="A0A376W7Y6"/>
<feature type="domain" description="Sigma-54 factor interaction" evidence="3">
    <location>
        <begin position="8"/>
        <end position="81"/>
    </location>
</feature>
<dbReference type="EMBL" id="UGCV01000008">
    <property type="protein sequence ID" value="STJ20222.1"/>
    <property type="molecule type" value="Genomic_DNA"/>
</dbReference>
<organism evidence="4 5">
    <name type="scientific">Escherichia coli</name>
    <dbReference type="NCBI Taxonomy" id="562"/>
    <lineage>
        <taxon>Bacteria</taxon>
        <taxon>Pseudomonadati</taxon>
        <taxon>Pseudomonadota</taxon>
        <taxon>Gammaproteobacteria</taxon>
        <taxon>Enterobacterales</taxon>
        <taxon>Enterobacteriaceae</taxon>
        <taxon>Escherichia</taxon>
    </lineage>
</organism>